<keyword evidence="4" id="KW-1185">Reference proteome</keyword>
<feature type="signal peptide" evidence="2">
    <location>
        <begin position="1"/>
        <end position="16"/>
    </location>
</feature>
<accession>A0A6A5WHA1</accession>
<protein>
    <recommendedName>
        <fullName evidence="5">Extracellular membrane protein CFEM domain-containing protein</fullName>
    </recommendedName>
</protein>
<name>A0A6A5WHA1_9PLEO</name>
<evidence type="ECO:0000256" key="1">
    <source>
        <dbReference type="SAM" id="MobiDB-lite"/>
    </source>
</evidence>
<feature type="region of interest" description="Disordered" evidence="1">
    <location>
        <begin position="130"/>
        <end position="156"/>
    </location>
</feature>
<dbReference type="Proteomes" id="UP000799779">
    <property type="component" value="Unassembled WGS sequence"/>
</dbReference>
<organism evidence="3 4">
    <name type="scientific">Amniculicola lignicola CBS 123094</name>
    <dbReference type="NCBI Taxonomy" id="1392246"/>
    <lineage>
        <taxon>Eukaryota</taxon>
        <taxon>Fungi</taxon>
        <taxon>Dikarya</taxon>
        <taxon>Ascomycota</taxon>
        <taxon>Pezizomycotina</taxon>
        <taxon>Dothideomycetes</taxon>
        <taxon>Pleosporomycetidae</taxon>
        <taxon>Pleosporales</taxon>
        <taxon>Amniculicolaceae</taxon>
        <taxon>Amniculicola</taxon>
    </lineage>
</organism>
<sequence length="183" mass="17916">MKYSAIILSFALGAFAIPQASTITSAPASVVSANLTPEQSCATACPPGDVNCQAGCFHVAHPNSSQVVETNECAAKCDQGNGSPEDTQKFSDCVQTCINKYYPSSQTYTVPAGSAAPSNAASVTGAQASGASAVSGTGSKPTGSGSSATAASSSTSTPGAAAVNSVQVAGASFFGLVMAIFAL</sequence>
<dbReference type="OrthoDB" id="5597238at2759"/>
<dbReference type="EMBL" id="ML977584">
    <property type="protein sequence ID" value="KAF2001193.1"/>
    <property type="molecule type" value="Genomic_DNA"/>
</dbReference>
<evidence type="ECO:0000313" key="4">
    <source>
        <dbReference type="Proteomes" id="UP000799779"/>
    </source>
</evidence>
<evidence type="ECO:0000313" key="3">
    <source>
        <dbReference type="EMBL" id="KAF2001193.1"/>
    </source>
</evidence>
<proteinExistence type="predicted"/>
<reference evidence="3" key="1">
    <citation type="journal article" date="2020" name="Stud. Mycol.">
        <title>101 Dothideomycetes genomes: a test case for predicting lifestyles and emergence of pathogens.</title>
        <authorList>
            <person name="Haridas S."/>
            <person name="Albert R."/>
            <person name="Binder M."/>
            <person name="Bloem J."/>
            <person name="Labutti K."/>
            <person name="Salamov A."/>
            <person name="Andreopoulos B."/>
            <person name="Baker S."/>
            <person name="Barry K."/>
            <person name="Bills G."/>
            <person name="Bluhm B."/>
            <person name="Cannon C."/>
            <person name="Castanera R."/>
            <person name="Culley D."/>
            <person name="Daum C."/>
            <person name="Ezra D."/>
            <person name="Gonzalez J."/>
            <person name="Henrissat B."/>
            <person name="Kuo A."/>
            <person name="Liang C."/>
            <person name="Lipzen A."/>
            <person name="Lutzoni F."/>
            <person name="Magnuson J."/>
            <person name="Mondo S."/>
            <person name="Nolan M."/>
            <person name="Ohm R."/>
            <person name="Pangilinan J."/>
            <person name="Park H.-J."/>
            <person name="Ramirez L."/>
            <person name="Alfaro M."/>
            <person name="Sun H."/>
            <person name="Tritt A."/>
            <person name="Yoshinaga Y."/>
            <person name="Zwiers L.-H."/>
            <person name="Turgeon B."/>
            <person name="Goodwin S."/>
            <person name="Spatafora J."/>
            <person name="Crous P."/>
            <person name="Grigoriev I."/>
        </authorList>
    </citation>
    <scope>NUCLEOTIDE SEQUENCE</scope>
    <source>
        <strain evidence="3">CBS 123094</strain>
    </source>
</reference>
<keyword evidence="2" id="KW-0732">Signal</keyword>
<evidence type="ECO:0008006" key="5">
    <source>
        <dbReference type="Google" id="ProtNLM"/>
    </source>
</evidence>
<evidence type="ECO:0000256" key="2">
    <source>
        <dbReference type="SAM" id="SignalP"/>
    </source>
</evidence>
<dbReference type="AlphaFoldDB" id="A0A6A5WHA1"/>
<feature type="chain" id="PRO_5025388801" description="Extracellular membrane protein CFEM domain-containing protein" evidence="2">
    <location>
        <begin position="17"/>
        <end position="183"/>
    </location>
</feature>
<gene>
    <name evidence="3" type="ORF">P154DRAFT_619538</name>
</gene>